<dbReference type="Pfam" id="PF03098">
    <property type="entry name" value="An_peroxidase"/>
    <property type="match status" value="1"/>
</dbReference>
<keyword evidence="2" id="KW-0964">Secreted</keyword>
<dbReference type="GO" id="GO:0046872">
    <property type="term" value="F:metal ion binding"/>
    <property type="evidence" value="ECO:0007669"/>
    <property type="project" value="UniProtKB-KW"/>
</dbReference>
<dbReference type="Proteomes" id="UP000594262">
    <property type="component" value="Unplaced"/>
</dbReference>
<dbReference type="PROSITE" id="PS50292">
    <property type="entry name" value="PEROXIDASE_3"/>
    <property type="match status" value="1"/>
</dbReference>
<dbReference type="SUPFAM" id="SSF48113">
    <property type="entry name" value="Heme-dependent peroxidases"/>
    <property type="match status" value="1"/>
</dbReference>
<evidence type="ECO:0000313" key="9">
    <source>
        <dbReference type="Proteomes" id="UP000594262"/>
    </source>
</evidence>
<feature type="binding site" description="axial binding residue" evidence="5">
    <location>
        <position position="348"/>
    </location>
    <ligand>
        <name>heme b</name>
        <dbReference type="ChEBI" id="CHEBI:60344"/>
    </ligand>
    <ligandPart>
        <name>Fe</name>
        <dbReference type="ChEBI" id="CHEBI:18248"/>
    </ligandPart>
</feature>
<evidence type="ECO:0000256" key="7">
    <source>
        <dbReference type="SAM" id="SignalP"/>
    </source>
</evidence>
<evidence type="ECO:0000256" key="6">
    <source>
        <dbReference type="SAM" id="MobiDB-lite"/>
    </source>
</evidence>
<feature type="compositionally biased region" description="Acidic residues" evidence="6">
    <location>
        <begin position="704"/>
        <end position="728"/>
    </location>
</feature>
<proteinExistence type="predicted"/>
<evidence type="ECO:0000256" key="3">
    <source>
        <dbReference type="ARBA" id="ARBA00022729"/>
    </source>
</evidence>
<feature type="compositionally biased region" description="Basic and acidic residues" evidence="6">
    <location>
        <begin position="729"/>
        <end position="739"/>
    </location>
</feature>
<keyword evidence="9" id="KW-1185">Reference proteome</keyword>
<dbReference type="OrthoDB" id="823504at2759"/>
<feature type="signal peptide" evidence="7">
    <location>
        <begin position="1"/>
        <end position="16"/>
    </location>
</feature>
<evidence type="ECO:0000256" key="4">
    <source>
        <dbReference type="ARBA" id="ARBA00023180"/>
    </source>
</evidence>
<keyword evidence="5" id="KW-0349">Heme</keyword>
<evidence type="ECO:0000256" key="5">
    <source>
        <dbReference type="PIRSR" id="PIRSR619791-2"/>
    </source>
</evidence>
<dbReference type="PANTHER" id="PTHR11475:SF4">
    <property type="entry name" value="CHORION PEROXIDASE"/>
    <property type="match status" value="1"/>
</dbReference>
<dbReference type="PANTHER" id="PTHR11475">
    <property type="entry name" value="OXIDASE/PEROXIDASE"/>
    <property type="match status" value="1"/>
</dbReference>
<evidence type="ECO:0000256" key="2">
    <source>
        <dbReference type="ARBA" id="ARBA00022525"/>
    </source>
</evidence>
<dbReference type="GeneID" id="136798009"/>
<keyword evidence="5" id="KW-0408">Iron</keyword>
<protein>
    <submittedName>
        <fullName evidence="8">Uncharacterized protein</fullName>
    </submittedName>
</protein>
<reference evidence="8" key="1">
    <citation type="submission" date="2021-01" db="UniProtKB">
        <authorList>
            <consortium name="EnsemblMetazoa"/>
        </authorList>
    </citation>
    <scope>IDENTIFICATION</scope>
</reference>
<comment type="subcellular location">
    <subcellularLocation>
        <location evidence="1">Secreted</location>
    </subcellularLocation>
</comment>
<feature type="chain" id="PRO_5029742328" evidence="7">
    <location>
        <begin position="17"/>
        <end position="739"/>
    </location>
</feature>
<feature type="region of interest" description="Disordered" evidence="6">
    <location>
        <begin position="688"/>
        <end position="739"/>
    </location>
</feature>
<dbReference type="CDD" id="cd09823">
    <property type="entry name" value="peroxinectin_like"/>
    <property type="match status" value="1"/>
</dbReference>
<keyword evidence="5" id="KW-0479">Metal-binding</keyword>
<keyword evidence="3 7" id="KW-0732">Signal</keyword>
<dbReference type="PRINTS" id="PR00457">
    <property type="entry name" value="ANPEROXIDASE"/>
</dbReference>
<dbReference type="AlphaFoldDB" id="A0A7M5WUY4"/>
<dbReference type="GO" id="GO:0006979">
    <property type="term" value="P:response to oxidative stress"/>
    <property type="evidence" value="ECO:0007669"/>
    <property type="project" value="InterPro"/>
</dbReference>
<evidence type="ECO:0000313" key="8">
    <source>
        <dbReference type="EnsemblMetazoa" id="CLYHEMP013380.1"/>
    </source>
</evidence>
<name>A0A7M5WUY4_9CNID</name>
<dbReference type="Gene3D" id="1.10.640.10">
    <property type="entry name" value="Haem peroxidase domain superfamily, animal type"/>
    <property type="match status" value="1"/>
</dbReference>
<dbReference type="GO" id="GO:0004601">
    <property type="term" value="F:peroxidase activity"/>
    <property type="evidence" value="ECO:0007669"/>
    <property type="project" value="InterPro"/>
</dbReference>
<accession>A0A7M5WUY4</accession>
<feature type="compositionally biased region" description="Polar residues" evidence="6">
    <location>
        <begin position="693"/>
        <end position="702"/>
    </location>
</feature>
<sequence length="739" mass="85423">MRTLLIFFNLVLAVFCYTEHYGHSYSNCIKPRYCRYCSWYDRFSSYRSIDGTCNNLRYFTWGATDTPLRRACRTRQYSGAEYADKYKYDVPRGYPGFAPKLPPANHVSEMLFDVKKENTGNKHSISTIFMTFGQFLDHDITDTPSEGCHAQTCDQVASFKYPCFSILWDENNYSKCTPFGRSRAICRRRKGTRQQVNILTSFVDGSQIYGAKKELFHDLRKNDGSGLMKLKDNLMELDPKIKHCHTHGGCSLVGDHRGDENIALHSMHTLWVREHNRIAKELKELNPHWDGERVFQEARKINTAVLQHIVFKEWLPMIVRPFRYRGYRPRVNPNIINSFATAAFRFGHSLIPNSFELLDKNFDPINKPITLQHAFFNRKPINQYGIEPTMFGLLGNKSEEVDTDFSFSIARRLFVAPGKEDHVDLMARNIQRGRDHGLPTYGKFRRWCRLRPIRTWDQLKKHMPAKAVHAFKELYPTPSDIELFPAGMAENHRGRRIVGPTFECIIRRQFNRLQKGDRFYYRARGVFSRAQRTAIYRTRLSTVLCNNLERVVSVQRHAFYVAGSRNKRISCNRIPKLELWAWKEKPKHKGKRDEISSDTVSNKKDVASSVEMDIEEELRQLHAKREATPTTPTTTTVVGSERQKSGFITDEPYNIVDEEEEAMIDNMVGLTDIGSEVADPEVDLDYVDGAEHPTTTPTTGDGNSIDEFEVEGEIPEDDLAGLDEEGFETETHAKKDELW</sequence>
<dbReference type="InterPro" id="IPR037120">
    <property type="entry name" value="Haem_peroxidase_sf_animal"/>
</dbReference>
<dbReference type="FunFam" id="1.10.640.10:FF:000003">
    <property type="entry name" value="chorion peroxidase"/>
    <property type="match status" value="1"/>
</dbReference>
<dbReference type="InterPro" id="IPR010255">
    <property type="entry name" value="Haem_peroxidase_sf"/>
</dbReference>
<organism evidence="8 9">
    <name type="scientific">Clytia hemisphaerica</name>
    <dbReference type="NCBI Taxonomy" id="252671"/>
    <lineage>
        <taxon>Eukaryota</taxon>
        <taxon>Metazoa</taxon>
        <taxon>Cnidaria</taxon>
        <taxon>Hydrozoa</taxon>
        <taxon>Hydroidolina</taxon>
        <taxon>Leptothecata</taxon>
        <taxon>Obeliida</taxon>
        <taxon>Clytiidae</taxon>
        <taxon>Clytia</taxon>
    </lineage>
</organism>
<dbReference type="InterPro" id="IPR019791">
    <property type="entry name" value="Haem_peroxidase_animal"/>
</dbReference>
<keyword evidence="4" id="KW-0325">Glycoprotein</keyword>
<dbReference type="GO" id="GO:0005576">
    <property type="term" value="C:extracellular region"/>
    <property type="evidence" value="ECO:0007669"/>
    <property type="project" value="UniProtKB-SubCell"/>
</dbReference>
<dbReference type="RefSeq" id="XP_066910702.1">
    <property type="nucleotide sequence ID" value="XM_067054601.1"/>
</dbReference>
<dbReference type="GO" id="GO:0020037">
    <property type="term" value="F:heme binding"/>
    <property type="evidence" value="ECO:0007669"/>
    <property type="project" value="InterPro"/>
</dbReference>
<evidence type="ECO:0000256" key="1">
    <source>
        <dbReference type="ARBA" id="ARBA00004613"/>
    </source>
</evidence>
<dbReference type="EnsemblMetazoa" id="CLYHEMT013380.1">
    <property type="protein sequence ID" value="CLYHEMP013380.1"/>
    <property type="gene ID" value="CLYHEMG013380"/>
</dbReference>